<dbReference type="SUPFAM" id="SSF51735">
    <property type="entry name" value="NAD(P)-binding Rossmann-fold domains"/>
    <property type="match status" value="1"/>
</dbReference>
<keyword evidence="5 10" id="KW-0560">Oxidoreductase</keyword>
<evidence type="ECO:0000256" key="9">
    <source>
        <dbReference type="PIRSR" id="PIRSR000102-3"/>
    </source>
</evidence>
<feature type="domain" description="Lactate/malate dehydrogenase N-terminal" evidence="11">
    <location>
        <begin position="18"/>
        <end position="163"/>
    </location>
</feature>
<keyword evidence="6 9" id="KW-0520">NAD</keyword>
<organism evidence="13 14">
    <name type="scientific">Tremblaya princeps</name>
    <dbReference type="NCBI Taxonomy" id="189385"/>
    <lineage>
        <taxon>Bacteria</taxon>
        <taxon>Pseudomonadati</taxon>
        <taxon>Pseudomonadota</taxon>
        <taxon>Betaproteobacteria</taxon>
        <taxon>Candidatus Tremblayella</taxon>
    </lineage>
</organism>
<dbReference type="AlphaFoldDB" id="A0A1C3K8V8"/>
<evidence type="ECO:0000256" key="5">
    <source>
        <dbReference type="ARBA" id="ARBA00023002"/>
    </source>
</evidence>
<feature type="binding site" evidence="8">
    <location>
        <position position="142"/>
    </location>
    <ligand>
        <name>substrate</name>
    </ligand>
</feature>
<dbReference type="EMBL" id="FLRF01000002">
    <property type="protein sequence ID" value="SBT62959.1"/>
    <property type="molecule type" value="Genomic_DNA"/>
</dbReference>
<proteinExistence type="inferred from homology"/>
<dbReference type="GO" id="GO:0006108">
    <property type="term" value="P:malate metabolic process"/>
    <property type="evidence" value="ECO:0007669"/>
    <property type="project" value="InterPro"/>
</dbReference>
<gene>
    <name evidence="13" type="primary">mdh</name>
    <name evidence="13" type="ORF">TREMTM_B_00250</name>
</gene>
<feature type="binding site" evidence="9">
    <location>
        <begin position="140"/>
        <end position="142"/>
    </location>
    <ligand>
        <name>NAD(+)</name>
        <dbReference type="ChEBI" id="CHEBI:57540"/>
    </ligand>
</feature>
<dbReference type="Gene3D" id="3.40.50.720">
    <property type="entry name" value="NAD(P)-binding Rossmann-like Domain"/>
    <property type="match status" value="1"/>
</dbReference>
<keyword evidence="4" id="KW-0816">Tricarboxylic acid cycle</keyword>
<feature type="binding site" evidence="8">
    <location>
        <position position="173"/>
    </location>
    <ligand>
        <name>substrate</name>
    </ligand>
</feature>
<comment type="function">
    <text evidence="1">Catalyzes the reversible oxidation of malate to oxaloacetate.</text>
</comment>
<dbReference type="InterPro" id="IPR010945">
    <property type="entry name" value="Malate_DH_type2"/>
</dbReference>
<name>A0A1C3K8V8_TREPR</name>
<dbReference type="PANTHER" id="PTHR23382">
    <property type="entry name" value="MALATE DEHYDROGENASE"/>
    <property type="match status" value="1"/>
</dbReference>
<dbReference type="GO" id="GO:0030060">
    <property type="term" value="F:L-malate dehydrogenase (NAD+) activity"/>
    <property type="evidence" value="ECO:0007669"/>
    <property type="project" value="UniProtKB-EC"/>
</dbReference>
<dbReference type="PIRSF" id="PIRSF000102">
    <property type="entry name" value="Lac_mal_DH"/>
    <property type="match status" value="1"/>
</dbReference>
<feature type="binding site" evidence="8">
    <location>
        <position position="109"/>
    </location>
    <ligand>
        <name>substrate</name>
    </ligand>
</feature>
<feature type="binding site" evidence="8">
    <location>
        <position position="103"/>
    </location>
    <ligand>
        <name>substrate</name>
    </ligand>
</feature>
<protein>
    <recommendedName>
        <fullName evidence="3">malate dehydrogenase</fullName>
        <ecNumber evidence="3">1.1.1.37</ecNumber>
    </recommendedName>
</protein>
<evidence type="ECO:0000313" key="13">
    <source>
        <dbReference type="EMBL" id="SBT62959.1"/>
    </source>
</evidence>
<evidence type="ECO:0000259" key="12">
    <source>
        <dbReference type="Pfam" id="PF02866"/>
    </source>
</evidence>
<dbReference type="EC" id="1.1.1.37" evidence="3"/>
<dbReference type="FunFam" id="3.40.50.720:FF:000010">
    <property type="entry name" value="Malate dehydrogenase"/>
    <property type="match status" value="1"/>
</dbReference>
<dbReference type="InterPro" id="IPR022383">
    <property type="entry name" value="Lactate/malate_DH_C"/>
</dbReference>
<feature type="active site" description="Proton acceptor" evidence="7">
    <location>
        <position position="198"/>
    </location>
</feature>
<dbReference type="InterPro" id="IPR001557">
    <property type="entry name" value="L-lactate/malate_DH"/>
</dbReference>
<dbReference type="Proteomes" id="UP000092845">
    <property type="component" value="Unassembled WGS sequence"/>
</dbReference>
<dbReference type="OrthoDB" id="9802969at2"/>
<dbReference type="Gene3D" id="3.90.110.10">
    <property type="entry name" value="Lactate dehydrogenase/glycoside hydrolase, family 4, C-terminal"/>
    <property type="match status" value="1"/>
</dbReference>
<comment type="similarity">
    <text evidence="2">Belongs to the LDH/MDH superfamily. MDH type 2 family.</text>
</comment>
<dbReference type="InterPro" id="IPR001236">
    <property type="entry name" value="Lactate/malate_DH_N"/>
</dbReference>
<evidence type="ECO:0000256" key="7">
    <source>
        <dbReference type="PIRSR" id="PIRSR000102-1"/>
    </source>
</evidence>
<dbReference type="NCBIfam" id="NF003916">
    <property type="entry name" value="PRK05442.1"/>
    <property type="match status" value="1"/>
</dbReference>
<dbReference type="InterPro" id="IPR036291">
    <property type="entry name" value="NAD(P)-bd_dom_sf"/>
</dbReference>
<feature type="binding site" evidence="9">
    <location>
        <position position="53"/>
    </location>
    <ligand>
        <name>NAD(+)</name>
        <dbReference type="ChEBI" id="CHEBI:57540"/>
    </ligand>
</feature>
<sequence>MHAHREQLATDMARRRVVAITGAAGSIGYSISAHIARGELYGDGVPVHIVLMDLEPHKPRLVSMRMELEDCASPLLARVDVTTDPRAAFCDADAVFIVGAAPRRAGMERRDLLARNAAIFMEHGQAMRDVGSCDAKLLVVGNPVNTNAYVLARYAPNIQRENVTGLLRLDYNRALQYVASCHNVSPRLVDRLAVWGNHSTTVFPDLRNITVGGLPVQHDSVCCTGLVSHVRARGAEVIGLRGSSSSLSAAVAAVEHMRDWINGTEREWTAMAVPSTGGYGVPDGIVFGVPVRCIGMGSYDVVQGIEFDGSAHDMLRATIAELVSERNEASGILCA</sequence>
<feature type="binding site" evidence="9">
    <location>
        <begin position="22"/>
        <end position="28"/>
    </location>
    <ligand>
        <name>NAD(+)</name>
        <dbReference type="ChEBI" id="CHEBI:57540"/>
    </ligand>
</feature>
<reference evidence="14" key="1">
    <citation type="submission" date="2016-04" db="EMBL/GenBank/DDBJ databases">
        <authorList>
            <person name="Szabo Gitta"/>
        </authorList>
    </citation>
    <scope>NUCLEOTIDE SEQUENCE [LARGE SCALE GENOMIC DNA]</scope>
</reference>
<evidence type="ECO:0000256" key="3">
    <source>
        <dbReference type="ARBA" id="ARBA00012995"/>
    </source>
</evidence>
<evidence type="ECO:0000256" key="6">
    <source>
        <dbReference type="ARBA" id="ARBA00023027"/>
    </source>
</evidence>
<evidence type="ECO:0000256" key="8">
    <source>
        <dbReference type="PIRSR" id="PIRSR000102-2"/>
    </source>
</evidence>
<dbReference type="InterPro" id="IPR015955">
    <property type="entry name" value="Lactate_DH/Glyco_Ohase_4_C"/>
</dbReference>
<evidence type="ECO:0000256" key="4">
    <source>
        <dbReference type="ARBA" id="ARBA00022532"/>
    </source>
</evidence>
<evidence type="ECO:0000259" key="11">
    <source>
        <dbReference type="Pfam" id="PF00056"/>
    </source>
</evidence>
<accession>A0A1C3K8V8</accession>
<feature type="domain" description="Lactate/malate dehydrogenase C-terminal" evidence="12">
    <location>
        <begin position="168"/>
        <end position="328"/>
    </location>
</feature>
<evidence type="ECO:0000256" key="2">
    <source>
        <dbReference type="ARBA" id="ARBA00009613"/>
    </source>
</evidence>
<evidence type="ECO:0000313" key="14">
    <source>
        <dbReference type="Proteomes" id="UP000092845"/>
    </source>
</evidence>
<dbReference type="Pfam" id="PF00056">
    <property type="entry name" value="Ldh_1_N"/>
    <property type="match status" value="1"/>
</dbReference>
<feature type="binding site" evidence="9">
    <location>
        <position position="116"/>
    </location>
    <ligand>
        <name>NAD(+)</name>
        <dbReference type="ChEBI" id="CHEBI:57540"/>
    </ligand>
</feature>
<evidence type="ECO:0000256" key="10">
    <source>
        <dbReference type="RuleBase" id="RU003369"/>
    </source>
</evidence>
<dbReference type="GO" id="GO:0006099">
    <property type="term" value="P:tricarboxylic acid cycle"/>
    <property type="evidence" value="ECO:0007669"/>
    <property type="project" value="UniProtKB-KW"/>
</dbReference>
<evidence type="ECO:0000256" key="1">
    <source>
        <dbReference type="ARBA" id="ARBA00003966"/>
    </source>
</evidence>
<dbReference type="Pfam" id="PF02866">
    <property type="entry name" value="Ldh_1_C"/>
    <property type="match status" value="1"/>
</dbReference>
<dbReference type="SUPFAM" id="SSF56327">
    <property type="entry name" value="LDH C-terminal domain-like"/>
    <property type="match status" value="1"/>
</dbReference>